<evidence type="ECO:0000256" key="1">
    <source>
        <dbReference type="SAM" id="MobiDB-lite"/>
    </source>
</evidence>
<comment type="caution">
    <text evidence="2">The sequence shown here is derived from an EMBL/GenBank/DDBJ whole genome shotgun (WGS) entry which is preliminary data.</text>
</comment>
<dbReference type="Gene3D" id="3.10.280.10">
    <property type="entry name" value="Mitochondrial glycoprotein"/>
    <property type="match status" value="1"/>
</dbReference>
<dbReference type="PANTHER" id="PTHR10826:SF1">
    <property type="entry name" value="COMPLEMENT COMPONENT 1 Q SUBCOMPONENT-BINDING PROTEIN, MITOCHONDRIAL"/>
    <property type="match status" value="1"/>
</dbReference>
<proteinExistence type="predicted"/>
<keyword evidence="3" id="KW-1185">Reference proteome</keyword>
<dbReference type="Proteomes" id="UP000294003">
    <property type="component" value="Unassembled WGS sequence"/>
</dbReference>
<evidence type="ECO:0000313" key="3">
    <source>
        <dbReference type="Proteomes" id="UP000294003"/>
    </source>
</evidence>
<dbReference type="InterPro" id="IPR003428">
    <property type="entry name" value="MAM33"/>
</dbReference>
<evidence type="ECO:0008006" key="4">
    <source>
        <dbReference type="Google" id="ProtNLM"/>
    </source>
</evidence>
<feature type="region of interest" description="Disordered" evidence="1">
    <location>
        <begin position="1"/>
        <end position="39"/>
    </location>
</feature>
<dbReference type="SUPFAM" id="SSF54529">
    <property type="entry name" value="Mitochondrial glycoprotein MAM33-like"/>
    <property type="match status" value="1"/>
</dbReference>
<dbReference type="Gene3D" id="1.20.1440.170">
    <property type="entry name" value="Translation machinery-associated protein 16-like"/>
    <property type="match status" value="1"/>
</dbReference>
<gene>
    <name evidence="2" type="ORF">DL762_004945</name>
</gene>
<protein>
    <recommendedName>
        <fullName evidence="4">Mitochondrial glyco protein</fullName>
    </recommendedName>
</protein>
<accession>A0ABY0H695</accession>
<dbReference type="InterPro" id="IPR036561">
    <property type="entry name" value="MAM33_sf"/>
</dbReference>
<dbReference type="InterPro" id="IPR038356">
    <property type="entry name" value="Tma16_sf"/>
</dbReference>
<reference evidence="2 3" key="1">
    <citation type="submission" date="2018-06" db="EMBL/GenBank/DDBJ databases">
        <title>Complete Genomes of Monosporascus.</title>
        <authorList>
            <person name="Robinson A.J."/>
            <person name="Natvig D.O."/>
        </authorList>
    </citation>
    <scope>NUCLEOTIDE SEQUENCE [LARGE SCALE GENOMIC DNA]</scope>
    <source>
        <strain evidence="2 3">CBS 609.92</strain>
    </source>
</reference>
<evidence type="ECO:0000313" key="2">
    <source>
        <dbReference type="EMBL" id="RYO85973.1"/>
    </source>
</evidence>
<dbReference type="Pfam" id="PF02330">
    <property type="entry name" value="MAM33"/>
    <property type="match status" value="1"/>
</dbReference>
<feature type="compositionally biased region" description="Acidic residues" evidence="1">
    <location>
        <begin position="391"/>
        <end position="405"/>
    </location>
</feature>
<dbReference type="PANTHER" id="PTHR10826">
    <property type="entry name" value="COMPLEMENT COMPONENT 1"/>
    <property type="match status" value="1"/>
</dbReference>
<dbReference type="InterPro" id="IPR021346">
    <property type="entry name" value="Tma16"/>
</dbReference>
<dbReference type="Pfam" id="PF11176">
    <property type="entry name" value="Tma16"/>
    <property type="match status" value="2"/>
</dbReference>
<name>A0ABY0H695_9PEZI</name>
<feature type="region of interest" description="Disordered" evidence="1">
    <location>
        <begin position="385"/>
        <end position="405"/>
    </location>
</feature>
<sequence>MPKTSFEKTRKAIAKKKGPIESLHQYSRDSKRLHRAQARDEKLEKIAASRRKNDQPYRSYVHQYDEELDEMKKSRRKGRPASTKEDLLKMKIESLQREWQNGFLVPVLDTEENARQLDRWEGSWPYLTTMKWAVSEDGLLHGPLTETGAFLRSRRDPIGPADSYDSHGPGVKVARKALVEWDTETSTRLRSLPLELGRPEYKVPREDRQRPQAAETPRLRLYPPLLQLFNMMSLRAVARSAPRTLPRLGSAAIRQSVVRPSPSLVKSAWAPLRSTQFASAFSTTPLRRAPSSEVDEELSVKLESELQFEKEVKDNNAPASVKDFLENSPFELKDTPGMEDVYLTRKFGNETITVSFSIHDIAAYEPDQFDEDSALTDEELDAPEGRQLAEAEAEADEAGLDDGDEGMNAVPCRLNVIVEKEGKGALNIEAVAQDGQIMVENFYYFKDPKLAHGKSAEVAHAAQDVYPGPPFGTLDEDLQILLERYLEERGVSQALAIFVPAYMDLKEQREYHAWLQSVKNFVDA</sequence>
<dbReference type="EMBL" id="QJNS01000124">
    <property type="protein sequence ID" value="RYO85973.1"/>
    <property type="molecule type" value="Genomic_DNA"/>
</dbReference>
<feature type="compositionally biased region" description="Basic and acidic residues" evidence="1">
    <location>
        <begin position="1"/>
        <end position="10"/>
    </location>
</feature>
<organism evidence="2 3">
    <name type="scientific">Monosporascus cannonballus</name>
    <dbReference type="NCBI Taxonomy" id="155416"/>
    <lineage>
        <taxon>Eukaryota</taxon>
        <taxon>Fungi</taxon>
        <taxon>Dikarya</taxon>
        <taxon>Ascomycota</taxon>
        <taxon>Pezizomycotina</taxon>
        <taxon>Sordariomycetes</taxon>
        <taxon>Xylariomycetidae</taxon>
        <taxon>Xylariales</taxon>
        <taxon>Xylariales incertae sedis</taxon>
        <taxon>Monosporascus</taxon>
    </lineage>
</organism>